<dbReference type="PANTHER" id="PTHR43690">
    <property type="entry name" value="NARDILYSIN"/>
    <property type="match status" value="1"/>
</dbReference>
<dbReference type="GO" id="GO:0005739">
    <property type="term" value="C:mitochondrion"/>
    <property type="evidence" value="ECO:0007669"/>
    <property type="project" value="TreeGrafter"/>
</dbReference>
<keyword evidence="5" id="KW-0862">Zinc</keyword>
<evidence type="ECO:0000256" key="2">
    <source>
        <dbReference type="ARBA" id="ARBA00022670"/>
    </source>
</evidence>
<dbReference type="AlphaFoldDB" id="A0AAV2P3S1"/>
<dbReference type="InterPro" id="IPR032632">
    <property type="entry name" value="Peptidase_M16_M"/>
</dbReference>
<feature type="domain" description="Peptidase M16 middle/third" evidence="9">
    <location>
        <begin position="377"/>
        <end position="664"/>
    </location>
</feature>
<feature type="domain" description="Peptidase M16 N-terminal" evidence="7">
    <location>
        <begin position="33"/>
        <end position="143"/>
    </location>
</feature>
<keyword evidence="4" id="KW-0378">Hydrolase</keyword>
<reference evidence="11" key="1">
    <citation type="submission" date="2024-04" db="EMBL/GenBank/DDBJ databases">
        <authorList>
            <consortium name="Molecular Ecology Group"/>
        </authorList>
    </citation>
    <scope>NUCLEOTIDE SEQUENCE</scope>
</reference>
<evidence type="ECO:0000256" key="1">
    <source>
        <dbReference type="ARBA" id="ARBA00007261"/>
    </source>
</evidence>
<gene>
    <name evidence="11" type="ORF">LPLAT_LOCUS11814</name>
</gene>
<feature type="domain" description="Coenzyme PQQ synthesis protein F-like C-terminal lobe" evidence="10">
    <location>
        <begin position="768"/>
        <end position="869"/>
    </location>
</feature>
<protein>
    <recommendedName>
        <fullName evidence="13">Insulin-degrading enzyme</fullName>
    </recommendedName>
</protein>
<dbReference type="GO" id="GO:0004222">
    <property type="term" value="F:metalloendopeptidase activity"/>
    <property type="evidence" value="ECO:0007669"/>
    <property type="project" value="TreeGrafter"/>
</dbReference>
<evidence type="ECO:0000313" key="11">
    <source>
        <dbReference type="EMBL" id="CAL1686426.1"/>
    </source>
</evidence>
<dbReference type="InterPro" id="IPR054734">
    <property type="entry name" value="PqqF-like_C_4"/>
</dbReference>
<dbReference type="PANTHER" id="PTHR43690:SF18">
    <property type="entry name" value="INSULIN-DEGRADING ENZYME-RELATED"/>
    <property type="match status" value="1"/>
</dbReference>
<sequence length="933" mass="109318">MTTESVKERYDYIIKSENDDRSYRGLKLANEMKVLLISDPTIDRGAAALDVHIGSTADPNHISGLAHLLQHVLYLTEVKETPQRAFKVYLMQNNGEINAKTSEDHTNYQFDIPVTKFKDALTRFAEFFIKPFVFTENLIYPELYNLNHEQLGSEDKWKLTGLFKWIIDRNHSISRNGICQPVTYEDIVNNLQKFYDHHYSSHIMSLCVLSKESLNELEKLVVDLFSQVKATDSTNTRYMEMQYWRAPEFTSVYKIWGAPYEDYKRLYIIFPTEQFSHYQYTTALQHFLAYLFEYAGKGSLTSVLKTKGWGNSIEASGLRACKFFSFFVVAADLTDEGLEHLDDIMTLFIQYVKMLQKNDSELRRIYNEYKEIMELKFRFKEKESSLKYLSIISRTLQYTTDMKDVLRLEYIIPTVNFGPIIKSIIDNFLSPLRMKIYMIAEKYKNLTHELVPFYRYRYREEMASAKTCANWWNNPCAVLNLPACNEFLPTMINVKPCEDNAEKFPTVIWDTQFVRLWHKKDDVFNKPRATMIFHFICPSAYANSVNANLTLLFVRLVNNSLSEYLYPAALVDLQWELSATVYGILLKISGFDDKQYILLKKIVDRMINFQLSPENFEVDRQNHIQHCKKQLKQFEESQPYRQAQYYLSILLNKYLISKVEILKASTSITFERVQQFISDLFNSVYVECLIHGNMTRAEALNVAQLIENKLSHVTPLTITHLEMHHGVKGVKSGLLPFLKRNEFHKSSCTQVFYQINERSTQSDVLLDLVQQIINEPCFNTLKTEKNLGYIVCTGIHRENRIQGLIILVQSTKVQFHEVVEAEIQKFINFILEDIKNMPEENFQKSKTLLAKLYDDKKPKTLNDLSSAFWVEILNQQYNFDRTNVEVDYLDKITKEDLHNFFKKLMGFHSTKLSVYVRHPHTPLPSYKKTSQKK</sequence>
<keyword evidence="2" id="KW-0645">Protease</keyword>
<evidence type="ECO:0000256" key="3">
    <source>
        <dbReference type="ARBA" id="ARBA00022723"/>
    </source>
</evidence>
<evidence type="ECO:0000259" key="7">
    <source>
        <dbReference type="Pfam" id="PF00675"/>
    </source>
</evidence>
<dbReference type="InterPro" id="IPR007863">
    <property type="entry name" value="Peptidase_M16_C"/>
</dbReference>
<evidence type="ECO:0000313" key="12">
    <source>
        <dbReference type="Proteomes" id="UP001497644"/>
    </source>
</evidence>
<dbReference type="GO" id="GO:0051603">
    <property type="term" value="P:proteolysis involved in protein catabolic process"/>
    <property type="evidence" value="ECO:0007669"/>
    <property type="project" value="TreeGrafter"/>
</dbReference>
<keyword evidence="6" id="KW-0482">Metalloprotease</keyword>
<keyword evidence="12" id="KW-1185">Reference proteome</keyword>
<accession>A0AAV2P3S1</accession>
<evidence type="ECO:0000259" key="8">
    <source>
        <dbReference type="Pfam" id="PF05193"/>
    </source>
</evidence>
<proteinExistence type="inferred from homology"/>
<evidence type="ECO:0000256" key="4">
    <source>
        <dbReference type="ARBA" id="ARBA00022801"/>
    </source>
</evidence>
<evidence type="ECO:0000256" key="5">
    <source>
        <dbReference type="ARBA" id="ARBA00022833"/>
    </source>
</evidence>
<dbReference type="Pfam" id="PF05193">
    <property type="entry name" value="Peptidase_M16_C"/>
    <property type="match status" value="1"/>
</dbReference>
<evidence type="ECO:0000259" key="9">
    <source>
        <dbReference type="Pfam" id="PF16187"/>
    </source>
</evidence>
<keyword evidence="3" id="KW-0479">Metal-binding</keyword>
<feature type="domain" description="Peptidase M16 C-terminal" evidence="8">
    <location>
        <begin position="189"/>
        <end position="365"/>
    </location>
</feature>
<evidence type="ECO:0000256" key="6">
    <source>
        <dbReference type="ARBA" id="ARBA00023049"/>
    </source>
</evidence>
<evidence type="ECO:0008006" key="13">
    <source>
        <dbReference type="Google" id="ProtNLM"/>
    </source>
</evidence>
<dbReference type="InterPro" id="IPR011249">
    <property type="entry name" value="Metalloenz_LuxS/M16"/>
</dbReference>
<organism evidence="11 12">
    <name type="scientific">Lasius platythorax</name>
    <dbReference type="NCBI Taxonomy" id="488582"/>
    <lineage>
        <taxon>Eukaryota</taxon>
        <taxon>Metazoa</taxon>
        <taxon>Ecdysozoa</taxon>
        <taxon>Arthropoda</taxon>
        <taxon>Hexapoda</taxon>
        <taxon>Insecta</taxon>
        <taxon>Pterygota</taxon>
        <taxon>Neoptera</taxon>
        <taxon>Endopterygota</taxon>
        <taxon>Hymenoptera</taxon>
        <taxon>Apocrita</taxon>
        <taxon>Aculeata</taxon>
        <taxon>Formicoidea</taxon>
        <taxon>Formicidae</taxon>
        <taxon>Formicinae</taxon>
        <taxon>Lasius</taxon>
        <taxon>Lasius</taxon>
    </lineage>
</organism>
<dbReference type="InterPro" id="IPR011765">
    <property type="entry name" value="Pept_M16_N"/>
</dbReference>
<name>A0AAV2P3S1_9HYME</name>
<dbReference type="EMBL" id="OZ034830">
    <property type="protein sequence ID" value="CAL1686426.1"/>
    <property type="molecule type" value="Genomic_DNA"/>
</dbReference>
<dbReference type="Pfam" id="PF00675">
    <property type="entry name" value="Peptidase_M16"/>
    <property type="match status" value="1"/>
</dbReference>
<dbReference type="Pfam" id="PF22456">
    <property type="entry name" value="PqqF-like_C_4"/>
    <property type="match status" value="1"/>
</dbReference>
<dbReference type="SUPFAM" id="SSF63411">
    <property type="entry name" value="LuxS/MPP-like metallohydrolase"/>
    <property type="match status" value="4"/>
</dbReference>
<dbReference type="Proteomes" id="UP001497644">
    <property type="component" value="Chromosome 7"/>
</dbReference>
<evidence type="ECO:0000259" key="10">
    <source>
        <dbReference type="Pfam" id="PF22456"/>
    </source>
</evidence>
<dbReference type="GO" id="GO:0043171">
    <property type="term" value="P:peptide catabolic process"/>
    <property type="evidence" value="ECO:0007669"/>
    <property type="project" value="TreeGrafter"/>
</dbReference>
<dbReference type="InterPro" id="IPR050626">
    <property type="entry name" value="Peptidase_M16"/>
</dbReference>
<dbReference type="GO" id="GO:0005829">
    <property type="term" value="C:cytosol"/>
    <property type="evidence" value="ECO:0007669"/>
    <property type="project" value="TreeGrafter"/>
</dbReference>
<dbReference type="Gene3D" id="3.30.830.10">
    <property type="entry name" value="Metalloenzyme, LuxS/M16 peptidase-like"/>
    <property type="match status" value="4"/>
</dbReference>
<dbReference type="Pfam" id="PF16187">
    <property type="entry name" value="Peptidase_M16_M"/>
    <property type="match status" value="1"/>
</dbReference>
<dbReference type="GO" id="GO:0046872">
    <property type="term" value="F:metal ion binding"/>
    <property type="evidence" value="ECO:0007669"/>
    <property type="project" value="UniProtKB-KW"/>
</dbReference>
<comment type="similarity">
    <text evidence="1">Belongs to the peptidase M16 family.</text>
</comment>